<comment type="pathway">
    <text evidence="1">Cell wall biogenesis; peptidoglycan biosynthesis.</text>
</comment>
<evidence type="ECO:0000256" key="8">
    <source>
        <dbReference type="ARBA" id="ARBA00022801"/>
    </source>
</evidence>
<keyword evidence="6" id="KW-0328">Glycosyltransferase</keyword>
<dbReference type="SUPFAM" id="SSF56601">
    <property type="entry name" value="beta-lactamase/transpeptidase-like"/>
    <property type="match status" value="1"/>
</dbReference>
<keyword evidence="4" id="KW-0121">Carboxypeptidase</keyword>
<dbReference type="Proteomes" id="UP001595818">
    <property type="component" value="Unassembled WGS sequence"/>
</dbReference>
<dbReference type="InterPro" id="IPR001264">
    <property type="entry name" value="Glyco_trans_51"/>
</dbReference>
<evidence type="ECO:0000256" key="7">
    <source>
        <dbReference type="ARBA" id="ARBA00022679"/>
    </source>
</evidence>
<dbReference type="InterPro" id="IPR050396">
    <property type="entry name" value="Glycosyltr_51/Transpeptidase"/>
</dbReference>
<dbReference type="SUPFAM" id="SSF53955">
    <property type="entry name" value="Lysozyme-like"/>
    <property type="match status" value="1"/>
</dbReference>
<dbReference type="RefSeq" id="WP_377062122.1">
    <property type="nucleotide sequence ID" value="NZ_JBHSJJ010000002.1"/>
</dbReference>
<dbReference type="Gene3D" id="1.10.3810.10">
    <property type="entry name" value="Biosynthetic peptidoglycan transglycosylase-like"/>
    <property type="match status" value="1"/>
</dbReference>
<keyword evidence="15" id="KW-1185">Reference proteome</keyword>
<reference evidence="15" key="1">
    <citation type="journal article" date="2019" name="Int. J. Syst. Evol. Microbiol.">
        <title>The Global Catalogue of Microorganisms (GCM) 10K type strain sequencing project: providing services to taxonomists for standard genome sequencing and annotation.</title>
        <authorList>
            <consortium name="The Broad Institute Genomics Platform"/>
            <consortium name="The Broad Institute Genome Sequencing Center for Infectious Disease"/>
            <person name="Wu L."/>
            <person name="Ma J."/>
        </authorList>
    </citation>
    <scope>NUCLEOTIDE SEQUENCE [LARGE SCALE GENOMIC DNA]</scope>
    <source>
        <strain evidence="15">CGMCC 4.7466</strain>
    </source>
</reference>
<evidence type="ECO:0000259" key="12">
    <source>
        <dbReference type="Pfam" id="PF00905"/>
    </source>
</evidence>
<evidence type="ECO:0000256" key="3">
    <source>
        <dbReference type="ARBA" id="ARBA00007739"/>
    </source>
</evidence>
<gene>
    <name evidence="14" type="ORF">ACFPFU_04985</name>
</gene>
<evidence type="ECO:0000256" key="4">
    <source>
        <dbReference type="ARBA" id="ARBA00022645"/>
    </source>
</evidence>
<protein>
    <recommendedName>
        <fullName evidence="10">peptidoglycan glycosyltransferase</fullName>
        <ecNumber evidence="10">2.4.99.28</ecNumber>
    </recommendedName>
</protein>
<feature type="domain" description="Glycosyl transferase family 51" evidence="13">
    <location>
        <begin position="6"/>
        <end position="172"/>
    </location>
</feature>
<comment type="similarity">
    <text evidence="3">In the N-terminal section; belongs to the glycosyltransferase 51 family.</text>
</comment>
<dbReference type="EMBL" id="JBHSJJ010000002">
    <property type="protein sequence ID" value="MFC4871030.1"/>
    <property type="molecule type" value="Genomic_DNA"/>
</dbReference>
<dbReference type="Gene3D" id="3.40.710.10">
    <property type="entry name" value="DD-peptidase/beta-lactamase superfamily"/>
    <property type="match status" value="1"/>
</dbReference>
<evidence type="ECO:0000256" key="1">
    <source>
        <dbReference type="ARBA" id="ARBA00004752"/>
    </source>
</evidence>
<dbReference type="Pfam" id="PF00912">
    <property type="entry name" value="Transgly"/>
    <property type="match status" value="1"/>
</dbReference>
<evidence type="ECO:0000256" key="2">
    <source>
        <dbReference type="ARBA" id="ARBA00007090"/>
    </source>
</evidence>
<dbReference type="Pfam" id="PF00905">
    <property type="entry name" value="Transpeptidase"/>
    <property type="match status" value="1"/>
</dbReference>
<accession>A0ABV9SX85</accession>
<keyword evidence="7" id="KW-0808">Transferase</keyword>
<organism evidence="14 15">
    <name type="scientific">Negadavirga shengliensis</name>
    <dbReference type="NCBI Taxonomy" id="1389218"/>
    <lineage>
        <taxon>Bacteria</taxon>
        <taxon>Pseudomonadati</taxon>
        <taxon>Bacteroidota</taxon>
        <taxon>Cytophagia</taxon>
        <taxon>Cytophagales</taxon>
        <taxon>Cyclobacteriaceae</taxon>
        <taxon>Negadavirga</taxon>
    </lineage>
</organism>
<comment type="catalytic activity">
    <reaction evidence="11">
        <text>[GlcNAc-(1-&gt;4)-Mur2Ac(oyl-L-Ala-gamma-D-Glu-L-Lys-D-Ala-D-Ala)](n)-di-trans,octa-cis-undecaprenyl diphosphate + beta-D-GlcNAc-(1-&gt;4)-Mur2Ac(oyl-L-Ala-gamma-D-Glu-L-Lys-D-Ala-D-Ala)-di-trans,octa-cis-undecaprenyl diphosphate = [GlcNAc-(1-&gt;4)-Mur2Ac(oyl-L-Ala-gamma-D-Glu-L-Lys-D-Ala-D-Ala)](n+1)-di-trans,octa-cis-undecaprenyl diphosphate + di-trans,octa-cis-undecaprenyl diphosphate + H(+)</text>
        <dbReference type="Rhea" id="RHEA:23708"/>
        <dbReference type="Rhea" id="RHEA-COMP:9602"/>
        <dbReference type="Rhea" id="RHEA-COMP:9603"/>
        <dbReference type="ChEBI" id="CHEBI:15378"/>
        <dbReference type="ChEBI" id="CHEBI:58405"/>
        <dbReference type="ChEBI" id="CHEBI:60033"/>
        <dbReference type="ChEBI" id="CHEBI:78435"/>
        <dbReference type="EC" id="2.4.99.28"/>
    </reaction>
</comment>
<keyword evidence="5" id="KW-0645">Protease</keyword>
<evidence type="ECO:0000256" key="10">
    <source>
        <dbReference type="ARBA" id="ARBA00044770"/>
    </source>
</evidence>
<dbReference type="InterPro" id="IPR001460">
    <property type="entry name" value="PCN-bd_Tpept"/>
</dbReference>
<dbReference type="InterPro" id="IPR023346">
    <property type="entry name" value="Lysozyme-like_dom_sf"/>
</dbReference>
<dbReference type="InterPro" id="IPR036950">
    <property type="entry name" value="PBP_transglycosylase"/>
</dbReference>
<comment type="similarity">
    <text evidence="2">In the C-terminal section; belongs to the transpeptidase family.</text>
</comment>
<dbReference type="PANTHER" id="PTHR32282">
    <property type="entry name" value="BINDING PROTEIN TRANSPEPTIDASE, PUTATIVE-RELATED"/>
    <property type="match status" value="1"/>
</dbReference>
<evidence type="ECO:0000256" key="11">
    <source>
        <dbReference type="ARBA" id="ARBA00049902"/>
    </source>
</evidence>
<evidence type="ECO:0000256" key="9">
    <source>
        <dbReference type="ARBA" id="ARBA00023268"/>
    </source>
</evidence>
<dbReference type="PANTHER" id="PTHR32282:SF24">
    <property type="entry name" value="GLYCOSYL TRANSFERASE FAMILY 51 DOMAIN-CONTAINING PROTEIN"/>
    <property type="match status" value="1"/>
</dbReference>
<evidence type="ECO:0000313" key="15">
    <source>
        <dbReference type="Proteomes" id="UP001595818"/>
    </source>
</evidence>
<sequence>MNRFPQRVYESYSDIPPVLVQTLLFIENRTLLDPGKPYMNPAIEWNRLGKAAMEKVLSKMGSPRSVPGGSTLATQLEKLRHSPEGVTKNVWQKMHQMLSASLRSYLNGEQTFESRKNIVLNYFNALPLAAIPGFGEVIGLGDGMWAWYGVGFEDYNSLFFADADDLTKEEKEVRAEMFRRVLSLFIAQRRPSYYLKTTEGRLHLNQMTDSYLKILLRKGMISPDLHQPEYQMGTNLRRVAPEQAAVSFIDRKDANSVRTELLNLLQVNSLYDLDRFDLTVQTTFNREVQQAVTQVLQRLHDPGFIRKKGFEGFRLISGDPESIKYAVVLYERTPQGNLLRVQTDNVNMPLNINNGTKLELGSTAKLRVLINYLEIISDLYETYAGATSQELRQIPTPQRDTIKRWTLDYLANHPEATQRQLLEAAMQRRYSASTSERFFTGGGMHRFNNFDGKHEGLMMTLSEAFNHSVNLPYIRLMRDIVYYYAVRLPGNPTSMLDDPHDPRRLEYLSRFADMEGRQFMDQFYRKYVGKIGDELIREALKDRQTNPRRAAWIFRSIRPEASIEEFLAIRDIHIVPAPQDKIAAFNRAAIEPLNWQDRGYLASVHPLELWLVSYLYHNPGASMADWSGASAEVRQEVYRWLFKHRNKRAQDNRIWQVIEKDAFFEIHKAWRKVGYPFPSLVPSYATAIGSSADRPDALAELVGIILNDGIRMPMAHIEKIHFASGTPYETVIEREPAEGVRVISSEVAAVVHEAMVKVVEKGTARRVAGSMITSKGKVLTIGGKTGTGNNRIQVFGARGTLLESRTLNRTSTLVFFIGDQFFGTITVYVSGREASGHAFTSSLSAQLLRHLAPELQPLFDGQLPKV</sequence>
<evidence type="ECO:0000313" key="14">
    <source>
        <dbReference type="EMBL" id="MFC4871030.1"/>
    </source>
</evidence>
<keyword evidence="8" id="KW-0378">Hydrolase</keyword>
<name>A0ABV9SX85_9BACT</name>
<dbReference type="EC" id="2.4.99.28" evidence="10"/>
<keyword evidence="9" id="KW-0511">Multifunctional enzyme</keyword>
<evidence type="ECO:0000256" key="5">
    <source>
        <dbReference type="ARBA" id="ARBA00022670"/>
    </source>
</evidence>
<evidence type="ECO:0000259" key="13">
    <source>
        <dbReference type="Pfam" id="PF00912"/>
    </source>
</evidence>
<proteinExistence type="inferred from homology"/>
<feature type="domain" description="Penicillin-binding protein transpeptidase" evidence="12">
    <location>
        <begin position="685"/>
        <end position="789"/>
    </location>
</feature>
<comment type="caution">
    <text evidence="14">The sequence shown here is derived from an EMBL/GenBank/DDBJ whole genome shotgun (WGS) entry which is preliminary data.</text>
</comment>
<evidence type="ECO:0000256" key="6">
    <source>
        <dbReference type="ARBA" id="ARBA00022676"/>
    </source>
</evidence>
<dbReference type="InterPro" id="IPR012338">
    <property type="entry name" value="Beta-lactam/transpept-like"/>
</dbReference>